<evidence type="ECO:0000313" key="18">
    <source>
        <dbReference type="Proteomes" id="UP000636709"/>
    </source>
</evidence>
<dbReference type="InterPro" id="IPR002902">
    <property type="entry name" value="GNK2"/>
</dbReference>
<organism evidence="17 18">
    <name type="scientific">Digitaria exilis</name>
    <dbReference type="NCBI Taxonomy" id="1010633"/>
    <lineage>
        <taxon>Eukaryota</taxon>
        <taxon>Viridiplantae</taxon>
        <taxon>Streptophyta</taxon>
        <taxon>Embryophyta</taxon>
        <taxon>Tracheophyta</taxon>
        <taxon>Spermatophyta</taxon>
        <taxon>Magnoliopsida</taxon>
        <taxon>Liliopsida</taxon>
        <taxon>Poales</taxon>
        <taxon>Poaceae</taxon>
        <taxon>PACMAD clade</taxon>
        <taxon>Panicoideae</taxon>
        <taxon>Panicodae</taxon>
        <taxon>Paniceae</taxon>
        <taxon>Anthephorinae</taxon>
        <taxon>Digitaria</taxon>
    </lineage>
</organism>
<evidence type="ECO:0000256" key="14">
    <source>
        <dbReference type="ARBA" id="ARBA00038393"/>
    </source>
</evidence>
<proteinExistence type="inferred from homology"/>
<keyword evidence="6" id="KW-0430">Lectin</keyword>
<keyword evidence="10" id="KW-0044">Antibiotic</keyword>
<comment type="subcellular location">
    <subcellularLocation>
        <location evidence="13">Cell junction</location>
        <location evidence="13">Plasmodesma</location>
    </subcellularLocation>
    <subcellularLocation>
        <location evidence="1">Cell membrane</location>
        <topology evidence="1">Single-pass type I membrane protein</topology>
    </subcellularLocation>
</comment>
<evidence type="ECO:0000256" key="12">
    <source>
        <dbReference type="ARBA" id="ARBA00023157"/>
    </source>
</evidence>
<gene>
    <name evidence="17" type="ORF">HU200_015793</name>
</gene>
<keyword evidence="5 15" id="KW-0732">Signal</keyword>
<dbReference type="PROSITE" id="PS51473">
    <property type="entry name" value="GNK2"/>
    <property type="match status" value="1"/>
</dbReference>
<evidence type="ECO:0000256" key="2">
    <source>
        <dbReference type="ARBA" id="ARBA00022529"/>
    </source>
</evidence>
<evidence type="ECO:0000313" key="17">
    <source>
        <dbReference type="EMBL" id="KAF8731850.1"/>
    </source>
</evidence>
<dbReference type="OrthoDB" id="1888914at2759"/>
<evidence type="ECO:0000256" key="11">
    <source>
        <dbReference type="ARBA" id="ARBA00023035"/>
    </source>
</evidence>
<dbReference type="AlphaFoldDB" id="A0A835F9D7"/>
<keyword evidence="2" id="KW-0929">Antimicrobial</keyword>
<accession>A0A835F9D7</accession>
<evidence type="ECO:0000256" key="5">
    <source>
        <dbReference type="ARBA" id="ARBA00022729"/>
    </source>
</evidence>
<evidence type="ECO:0000256" key="6">
    <source>
        <dbReference type="ARBA" id="ARBA00022734"/>
    </source>
</evidence>
<evidence type="ECO:0000259" key="16">
    <source>
        <dbReference type="PROSITE" id="PS51473"/>
    </source>
</evidence>
<dbReference type="CDD" id="cd23509">
    <property type="entry name" value="Gnk2-like"/>
    <property type="match status" value="1"/>
</dbReference>
<dbReference type="PANTHER" id="PTHR32080">
    <property type="entry name" value="ANTIFUNGAL PROTEIN GINKBILOBIN-2-LIKE"/>
    <property type="match status" value="1"/>
</dbReference>
<dbReference type="InterPro" id="IPR038408">
    <property type="entry name" value="GNK2_sf"/>
</dbReference>
<dbReference type="GO" id="GO:0050832">
    <property type="term" value="P:defense response to fungus"/>
    <property type="evidence" value="ECO:0007669"/>
    <property type="project" value="UniProtKB-KW"/>
</dbReference>
<evidence type="ECO:0000256" key="1">
    <source>
        <dbReference type="ARBA" id="ARBA00004251"/>
    </source>
</evidence>
<dbReference type="GO" id="GO:0005886">
    <property type="term" value="C:plasma membrane"/>
    <property type="evidence" value="ECO:0007669"/>
    <property type="project" value="UniProtKB-SubCell"/>
</dbReference>
<name>A0A835F9D7_9POAL</name>
<keyword evidence="18" id="KW-1185">Reference proteome</keyword>
<dbReference type="GO" id="GO:0009506">
    <property type="term" value="C:plasmodesma"/>
    <property type="evidence" value="ECO:0007669"/>
    <property type="project" value="UniProtKB-SubCell"/>
</dbReference>
<keyword evidence="7" id="KW-0677">Repeat</keyword>
<evidence type="ECO:0000256" key="3">
    <source>
        <dbReference type="ARBA" id="ARBA00022577"/>
    </source>
</evidence>
<keyword evidence="9" id="KW-0965">Cell junction</keyword>
<feature type="domain" description="Gnk2-homologous" evidence="16">
    <location>
        <begin position="32"/>
        <end position="137"/>
    </location>
</feature>
<evidence type="ECO:0000256" key="9">
    <source>
        <dbReference type="ARBA" id="ARBA00022949"/>
    </source>
</evidence>
<evidence type="ECO:0000256" key="8">
    <source>
        <dbReference type="ARBA" id="ARBA00022821"/>
    </source>
</evidence>
<evidence type="ECO:0000256" key="4">
    <source>
        <dbReference type="ARBA" id="ARBA00022581"/>
    </source>
</evidence>
<dbReference type="Proteomes" id="UP000636709">
    <property type="component" value="Unassembled WGS sequence"/>
</dbReference>
<keyword evidence="4" id="KW-0945">Host-virus interaction</keyword>
<reference evidence="17" key="1">
    <citation type="submission" date="2020-07" db="EMBL/GenBank/DDBJ databases">
        <title>Genome sequence and genetic diversity analysis of an under-domesticated orphan crop, white fonio (Digitaria exilis).</title>
        <authorList>
            <person name="Bennetzen J.L."/>
            <person name="Chen S."/>
            <person name="Ma X."/>
            <person name="Wang X."/>
            <person name="Yssel A.E.J."/>
            <person name="Chaluvadi S.R."/>
            <person name="Johnson M."/>
            <person name="Gangashetty P."/>
            <person name="Hamidou F."/>
            <person name="Sanogo M.D."/>
            <person name="Zwaenepoel A."/>
            <person name="Wallace J."/>
            <person name="Van De Peer Y."/>
            <person name="Van Deynze A."/>
        </authorList>
    </citation>
    <scope>NUCLEOTIDE SEQUENCE</scope>
    <source>
        <tissue evidence="17">Leaves</tissue>
    </source>
</reference>
<evidence type="ECO:0000256" key="15">
    <source>
        <dbReference type="SAM" id="SignalP"/>
    </source>
</evidence>
<dbReference type="Pfam" id="PF01657">
    <property type="entry name" value="Stress-antifung"/>
    <property type="match status" value="1"/>
</dbReference>
<feature type="chain" id="PRO_5032546890" description="Gnk2-homologous domain-containing protein" evidence="15">
    <location>
        <begin position="31"/>
        <end position="139"/>
    </location>
</feature>
<comment type="similarity">
    <text evidence="14">Belongs to the cysteine-rich repeat secretory protein family. Plasmodesmata-located proteins (PDLD) subfamily.</text>
</comment>
<keyword evidence="12" id="KW-1015">Disulfide bond</keyword>
<keyword evidence="3" id="KW-0295">Fungicide</keyword>
<evidence type="ECO:0000256" key="7">
    <source>
        <dbReference type="ARBA" id="ARBA00022737"/>
    </source>
</evidence>
<evidence type="ECO:0000256" key="10">
    <source>
        <dbReference type="ARBA" id="ARBA00023022"/>
    </source>
</evidence>
<dbReference type="PANTHER" id="PTHR32080:SF54">
    <property type="entry name" value="GNK2-HOMOLOGOUS DOMAIN-CONTAINING PROTEIN"/>
    <property type="match status" value="1"/>
</dbReference>
<keyword evidence="11" id="KW-0465">Mannose-binding</keyword>
<dbReference type="Gramene" id="Dexi2B01G0007050.1">
    <property type="protein sequence ID" value="Dexi2B01G0007050.1:cds"/>
    <property type="gene ID" value="Dexi2B01G0007050"/>
</dbReference>
<dbReference type="GO" id="GO:0005537">
    <property type="term" value="F:D-mannose binding"/>
    <property type="evidence" value="ECO:0007669"/>
    <property type="project" value="UniProtKB-KW"/>
</dbReference>
<sequence>MAAASPTKKASVIITLVTIMLLLLASCSQGDGVPVTVWCNANSYYIDDPYSVSVVYMLQMLLNYTPWVSGHDIYKSFTHNGATAYGHATCSPAVDTSVCEACLSFVFHQATTICDRKVGARVVYVDNCTVRYENYAFTD</sequence>
<keyword evidence="8" id="KW-0611">Plant defense</keyword>
<protein>
    <recommendedName>
        <fullName evidence="16">Gnk2-homologous domain-containing protein</fullName>
    </recommendedName>
</protein>
<feature type="signal peptide" evidence="15">
    <location>
        <begin position="1"/>
        <end position="30"/>
    </location>
</feature>
<evidence type="ECO:0000256" key="13">
    <source>
        <dbReference type="ARBA" id="ARBA00024184"/>
    </source>
</evidence>
<comment type="caution">
    <text evidence="17">The sequence shown here is derived from an EMBL/GenBank/DDBJ whole genome shotgun (WGS) entry which is preliminary data.</text>
</comment>
<dbReference type="InterPro" id="IPR051378">
    <property type="entry name" value="Cell2Cell_Antifungal"/>
</dbReference>
<dbReference type="GO" id="GO:0031640">
    <property type="term" value="P:killing of cells of another organism"/>
    <property type="evidence" value="ECO:0007669"/>
    <property type="project" value="UniProtKB-KW"/>
</dbReference>
<dbReference type="EMBL" id="JACEFO010001605">
    <property type="protein sequence ID" value="KAF8731850.1"/>
    <property type="molecule type" value="Genomic_DNA"/>
</dbReference>
<dbReference type="GO" id="GO:0042742">
    <property type="term" value="P:defense response to bacterium"/>
    <property type="evidence" value="ECO:0007669"/>
    <property type="project" value="UniProtKB-KW"/>
</dbReference>
<dbReference type="Gene3D" id="3.30.430.20">
    <property type="entry name" value="Gnk2 domain, C-X8-C-X2-C motif"/>
    <property type="match status" value="1"/>
</dbReference>